<evidence type="ECO:0000313" key="2">
    <source>
        <dbReference type="EMBL" id="BCN29711.1"/>
    </source>
</evidence>
<dbReference type="Proteomes" id="UP000595897">
    <property type="component" value="Chromosome"/>
</dbReference>
<proteinExistence type="predicted"/>
<dbReference type="GO" id="GO:0016787">
    <property type="term" value="F:hydrolase activity"/>
    <property type="evidence" value="ECO:0007669"/>
    <property type="project" value="UniProtKB-KW"/>
</dbReference>
<dbReference type="Gene3D" id="1.10.3210.10">
    <property type="entry name" value="Hypothetical protein af1432"/>
    <property type="match status" value="1"/>
</dbReference>
<dbReference type="PROSITE" id="PS51831">
    <property type="entry name" value="HD"/>
    <property type="match status" value="1"/>
</dbReference>
<gene>
    <name evidence="2" type="ORF">bsdtb5_10060</name>
</gene>
<organism evidence="2 3">
    <name type="scientific">Anaeromicropila herbilytica</name>
    <dbReference type="NCBI Taxonomy" id="2785025"/>
    <lineage>
        <taxon>Bacteria</taxon>
        <taxon>Bacillati</taxon>
        <taxon>Bacillota</taxon>
        <taxon>Clostridia</taxon>
        <taxon>Lachnospirales</taxon>
        <taxon>Lachnospiraceae</taxon>
        <taxon>Anaeromicropila</taxon>
    </lineage>
</organism>
<dbReference type="SUPFAM" id="SSF109604">
    <property type="entry name" value="HD-domain/PDEase-like"/>
    <property type="match status" value="1"/>
</dbReference>
<keyword evidence="3" id="KW-1185">Reference proteome</keyword>
<evidence type="ECO:0000313" key="3">
    <source>
        <dbReference type="Proteomes" id="UP000595897"/>
    </source>
</evidence>
<reference evidence="2 3" key="1">
    <citation type="submission" date="2020-11" db="EMBL/GenBank/DDBJ databases">
        <title>Draft genome sequencing of a Lachnospiraceae strain isolated from anoxic soil subjected to BSD treatment.</title>
        <authorList>
            <person name="Uek A."/>
            <person name="Tonouchi A."/>
        </authorList>
    </citation>
    <scope>NUCLEOTIDE SEQUENCE [LARGE SCALE GENOMIC DNA]</scope>
    <source>
        <strain evidence="2 3">TB5</strain>
    </source>
</reference>
<keyword evidence="2" id="KW-0378">Hydrolase</keyword>
<dbReference type="RefSeq" id="WP_330611942.1">
    <property type="nucleotide sequence ID" value="NZ_AP024169.1"/>
</dbReference>
<sequence length="167" mass="19402">MEYMMGDISRCLIEYFENDVRRINHAMKVASFARSIALEERVSEKELLIIEICGYLHDVGIKLAEEKYQSSSGKLQEELGPDIVKTLLNNLNIEDDILARICYIIGNHHSYNKIDGIDFQILVEADFIVNIYEDNVLKREVEEVNQRIFRTITGKSYLKHLYLSEVV</sequence>
<dbReference type="KEGG" id="ahb:bsdtb5_10060"/>
<dbReference type="AlphaFoldDB" id="A0A7R7EIZ1"/>
<dbReference type="InterPro" id="IPR006674">
    <property type="entry name" value="HD_domain"/>
</dbReference>
<protein>
    <submittedName>
        <fullName evidence="2">HD family phosphohydrolase</fullName>
    </submittedName>
</protein>
<dbReference type="EMBL" id="AP024169">
    <property type="protein sequence ID" value="BCN29711.1"/>
    <property type="molecule type" value="Genomic_DNA"/>
</dbReference>
<feature type="domain" description="HD" evidence="1">
    <location>
        <begin position="22"/>
        <end position="131"/>
    </location>
</feature>
<evidence type="ECO:0000259" key="1">
    <source>
        <dbReference type="PROSITE" id="PS51831"/>
    </source>
</evidence>
<accession>A0A7R7EIZ1</accession>
<dbReference type="Pfam" id="PF01966">
    <property type="entry name" value="HD"/>
    <property type="match status" value="1"/>
</dbReference>
<name>A0A7R7EIZ1_9FIRM</name>